<dbReference type="InterPro" id="IPR013785">
    <property type="entry name" value="Aldolase_TIM"/>
</dbReference>
<dbReference type="EC" id="4.3.3.7" evidence="4 12"/>
<dbReference type="CDD" id="cd00950">
    <property type="entry name" value="DHDPS"/>
    <property type="match status" value="1"/>
</dbReference>
<comment type="caution">
    <text evidence="12">Was originally thought to be a dihydrodipicolinate synthase (DHDPS), catalyzing the condensation of (S)-aspartate-beta-semialdehyde [(S)-ASA] and pyruvate to dihydrodipicolinate (DHDP). However, it was shown in E.coli that the product of the enzymatic reaction is not dihydrodipicolinate but in fact (4S)-4-hydroxy-2,3,4,5-tetrahydro-(2S)-dipicolinic acid (HTPA), and that the consecutive dehydration reaction leading to DHDP is not spontaneous but catalyzed by DapB.</text>
</comment>
<dbReference type="RefSeq" id="WP_145108770.1">
    <property type="nucleotide sequence ID" value="NZ_CP036349.1"/>
</dbReference>
<feature type="site" description="Part of a proton relay during catalysis" evidence="12 16">
    <location>
        <position position="52"/>
    </location>
</feature>
<dbReference type="InterPro" id="IPR002220">
    <property type="entry name" value="DapA-like"/>
</dbReference>
<feature type="site" description="L-lysine inhibitor binding" evidence="16">
    <location>
        <position position="95"/>
    </location>
</feature>
<keyword evidence="9 12" id="KW-0456">Lyase</keyword>
<accession>A0A518K4V7</accession>
<dbReference type="PRINTS" id="PR00146">
    <property type="entry name" value="DHPICSNTHASE"/>
</dbReference>
<keyword evidence="6 12" id="KW-0028">Amino-acid biosynthesis</keyword>
<feature type="site" description="Part of a proton relay during catalysis" evidence="12 16">
    <location>
        <position position="123"/>
    </location>
</feature>
<evidence type="ECO:0000256" key="1">
    <source>
        <dbReference type="ARBA" id="ARBA00003294"/>
    </source>
</evidence>
<feature type="site" description="L-lysine inhibitor binding" evidence="16">
    <location>
        <position position="99"/>
    </location>
</feature>
<organism evidence="17 18">
    <name type="scientific">Botrimarina mediterranea</name>
    <dbReference type="NCBI Taxonomy" id="2528022"/>
    <lineage>
        <taxon>Bacteria</taxon>
        <taxon>Pseudomonadati</taxon>
        <taxon>Planctomycetota</taxon>
        <taxon>Planctomycetia</taxon>
        <taxon>Pirellulales</taxon>
        <taxon>Lacipirellulaceae</taxon>
        <taxon>Botrimarina</taxon>
    </lineage>
</organism>
<evidence type="ECO:0000256" key="16">
    <source>
        <dbReference type="PIRSR" id="PIRSR001365-3"/>
    </source>
</evidence>
<evidence type="ECO:0000256" key="15">
    <source>
        <dbReference type="PIRSR" id="PIRSR001365-2"/>
    </source>
</evidence>
<dbReference type="SMART" id="SM01130">
    <property type="entry name" value="DHDPS"/>
    <property type="match status" value="1"/>
</dbReference>
<evidence type="ECO:0000256" key="10">
    <source>
        <dbReference type="ARBA" id="ARBA00023270"/>
    </source>
</evidence>
<comment type="similarity">
    <text evidence="3 12 13">Belongs to the DapA family.</text>
</comment>
<evidence type="ECO:0000256" key="7">
    <source>
        <dbReference type="ARBA" id="ARBA00022915"/>
    </source>
</evidence>
<keyword evidence="5 12" id="KW-0963">Cytoplasm</keyword>
<dbReference type="EMBL" id="CP036349">
    <property type="protein sequence ID" value="QDV72828.1"/>
    <property type="molecule type" value="Genomic_DNA"/>
</dbReference>
<feature type="active site" description="Proton donor/acceptor" evidence="12 14">
    <location>
        <position position="152"/>
    </location>
</feature>
<evidence type="ECO:0000256" key="3">
    <source>
        <dbReference type="ARBA" id="ARBA00007592"/>
    </source>
</evidence>
<evidence type="ECO:0000256" key="5">
    <source>
        <dbReference type="ARBA" id="ARBA00022490"/>
    </source>
</evidence>
<dbReference type="AlphaFoldDB" id="A0A518K4V7"/>
<keyword evidence="18" id="KW-1185">Reference proteome</keyword>
<keyword evidence="7 12" id="KW-0220">Diaminopimelate biosynthesis</keyword>
<evidence type="ECO:0000313" key="18">
    <source>
        <dbReference type="Proteomes" id="UP000316426"/>
    </source>
</evidence>
<dbReference type="PROSITE" id="PS00666">
    <property type="entry name" value="DHDPS_2"/>
    <property type="match status" value="1"/>
</dbReference>
<dbReference type="Pfam" id="PF00701">
    <property type="entry name" value="DHDPS"/>
    <property type="match status" value="1"/>
</dbReference>
<dbReference type="InterPro" id="IPR020625">
    <property type="entry name" value="Schiff_base-form_aldolases_AS"/>
</dbReference>
<dbReference type="NCBIfam" id="TIGR00674">
    <property type="entry name" value="dapA"/>
    <property type="match status" value="1"/>
</dbReference>
<evidence type="ECO:0000256" key="9">
    <source>
        <dbReference type="ARBA" id="ARBA00023239"/>
    </source>
</evidence>
<evidence type="ECO:0000256" key="14">
    <source>
        <dbReference type="PIRSR" id="PIRSR001365-1"/>
    </source>
</evidence>
<comment type="subcellular location">
    <subcellularLocation>
        <location evidence="12">Cytoplasm</location>
    </subcellularLocation>
</comment>
<dbReference type="Gene3D" id="3.20.20.70">
    <property type="entry name" value="Aldolase class I"/>
    <property type="match status" value="1"/>
</dbReference>
<keyword evidence="10 12" id="KW-0704">Schiff base</keyword>
<dbReference type="UniPathway" id="UPA00034">
    <property type="reaction ID" value="UER00017"/>
</dbReference>
<feature type="active site" description="Schiff-base intermediate with substrate" evidence="12 14">
    <location>
        <position position="180"/>
    </location>
</feature>
<evidence type="ECO:0000313" key="17">
    <source>
        <dbReference type="EMBL" id="QDV72828.1"/>
    </source>
</evidence>
<protein>
    <recommendedName>
        <fullName evidence="4 12">4-hydroxy-tetrahydrodipicolinate synthase</fullName>
        <shortName evidence="12">HTPA synthase</shortName>
        <ecNumber evidence="4 12">4.3.3.7</ecNumber>
    </recommendedName>
</protein>
<comment type="subunit">
    <text evidence="12">Homotetramer; dimer of dimers.</text>
</comment>
<reference evidence="17 18" key="1">
    <citation type="submission" date="2019-02" db="EMBL/GenBank/DDBJ databases">
        <title>Deep-cultivation of Planctomycetes and their phenomic and genomic characterization uncovers novel biology.</title>
        <authorList>
            <person name="Wiegand S."/>
            <person name="Jogler M."/>
            <person name="Boedeker C."/>
            <person name="Pinto D."/>
            <person name="Vollmers J."/>
            <person name="Rivas-Marin E."/>
            <person name="Kohn T."/>
            <person name="Peeters S.H."/>
            <person name="Heuer A."/>
            <person name="Rast P."/>
            <person name="Oberbeckmann S."/>
            <person name="Bunk B."/>
            <person name="Jeske O."/>
            <person name="Meyerdierks A."/>
            <person name="Storesund J.E."/>
            <person name="Kallscheuer N."/>
            <person name="Luecker S."/>
            <person name="Lage O.M."/>
            <person name="Pohl T."/>
            <person name="Merkel B.J."/>
            <person name="Hornburger P."/>
            <person name="Mueller R.-W."/>
            <person name="Bruemmer F."/>
            <person name="Labrenz M."/>
            <person name="Spormann A.M."/>
            <person name="Op den Camp H."/>
            <person name="Overmann J."/>
            <person name="Amann R."/>
            <person name="Jetten M.S.M."/>
            <person name="Mascher T."/>
            <person name="Medema M.H."/>
            <person name="Devos D.P."/>
            <person name="Kaster A.-K."/>
            <person name="Ovreas L."/>
            <person name="Rohde M."/>
            <person name="Galperin M.Y."/>
            <person name="Jogler C."/>
        </authorList>
    </citation>
    <scope>NUCLEOTIDE SEQUENCE [LARGE SCALE GENOMIC DNA]</scope>
    <source>
        <strain evidence="17 18">Spa11</strain>
    </source>
</reference>
<feature type="binding site" evidence="12 15">
    <location>
        <position position="223"/>
    </location>
    <ligand>
        <name>pyruvate</name>
        <dbReference type="ChEBI" id="CHEBI:15361"/>
    </ligand>
</feature>
<dbReference type="PANTHER" id="PTHR12128">
    <property type="entry name" value="DIHYDRODIPICOLINATE SYNTHASE"/>
    <property type="match status" value="1"/>
</dbReference>
<evidence type="ECO:0000256" key="6">
    <source>
        <dbReference type="ARBA" id="ARBA00022605"/>
    </source>
</evidence>
<evidence type="ECO:0000256" key="8">
    <source>
        <dbReference type="ARBA" id="ARBA00023154"/>
    </source>
</evidence>
<dbReference type="GO" id="GO:0009089">
    <property type="term" value="P:lysine biosynthetic process via diaminopimelate"/>
    <property type="evidence" value="ECO:0007669"/>
    <property type="project" value="UniProtKB-UniRule"/>
</dbReference>
<gene>
    <name evidence="12 17" type="primary">dapA</name>
    <name evidence="17" type="ORF">Spa11_10100</name>
</gene>
<name>A0A518K4V7_9BACT</name>
<dbReference type="HAMAP" id="MF_00418">
    <property type="entry name" value="DapA"/>
    <property type="match status" value="1"/>
</dbReference>
<dbReference type="GO" id="GO:0008840">
    <property type="term" value="F:4-hydroxy-tetrahydrodipicolinate synthase activity"/>
    <property type="evidence" value="ECO:0007669"/>
    <property type="project" value="UniProtKB-UniRule"/>
</dbReference>
<keyword evidence="8 12" id="KW-0457">Lysine biosynthesis</keyword>
<sequence length="319" mass="34391">MITPDQLRGAHVALLTPMKPVGSLMGIDFHRVYKLIDSVLEAGVSGVLFAGTTGQSAMLSHDEQVDLCTRGIEYARAKAAQQGRSVTCLASAGSNSTDEALHLSERITKAIHPDALLHVTGYYNNPPQEGLRAHFEAVGDLAERLDTSIILYNIPGRTGSRIEAETMIRLAEHPAIAAVKDATGDLAMLEKVRAATDPETFSLMSGEDHLVVEVMRRGGVGVISASANRWPREFQRITELAAAGEWDAAEELQKALQPCIDAVFCVKNPIPLHHMLRAGLRMPLVTVDQLDAPNREKALATIKAAEAIAEFPHLEAAAV</sequence>
<feature type="site" description="L-lysine inhibitor binding" evidence="16">
    <location>
        <position position="122"/>
    </location>
</feature>
<dbReference type="PIRSF" id="PIRSF001365">
    <property type="entry name" value="DHDPS"/>
    <property type="match status" value="1"/>
</dbReference>
<proteinExistence type="inferred from homology"/>
<feature type="binding site" evidence="12 15">
    <location>
        <position position="53"/>
    </location>
    <ligand>
        <name>pyruvate</name>
        <dbReference type="ChEBI" id="CHEBI:15361"/>
    </ligand>
</feature>
<dbReference type="Proteomes" id="UP000316426">
    <property type="component" value="Chromosome"/>
</dbReference>
<feature type="site" description="L-lysine inhibitor binding; via carbonyl oxygen" evidence="16">
    <location>
        <position position="57"/>
    </location>
</feature>
<evidence type="ECO:0000256" key="4">
    <source>
        <dbReference type="ARBA" id="ARBA00012086"/>
    </source>
</evidence>
<dbReference type="KEGG" id="bmei:Spa11_10100"/>
<dbReference type="PANTHER" id="PTHR12128:SF66">
    <property type="entry name" value="4-HYDROXY-2-OXOGLUTARATE ALDOLASE, MITOCHONDRIAL"/>
    <property type="match status" value="1"/>
</dbReference>
<evidence type="ECO:0000256" key="13">
    <source>
        <dbReference type="PIRNR" id="PIRNR001365"/>
    </source>
</evidence>
<dbReference type="GO" id="GO:0005829">
    <property type="term" value="C:cytosol"/>
    <property type="evidence" value="ECO:0007669"/>
    <property type="project" value="TreeGrafter"/>
</dbReference>
<dbReference type="InterPro" id="IPR005263">
    <property type="entry name" value="DapA"/>
</dbReference>
<comment type="function">
    <text evidence="1 12">Catalyzes the condensation of (S)-aspartate-beta-semialdehyde [(S)-ASA] and pyruvate to 4-hydroxy-tetrahydrodipicolinate (HTPA).</text>
</comment>
<dbReference type="SUPFAM" id="SSF51569">
    <property type="entry name" value="Aldolase"/>
    <property type="match status" value="1"/>
</dbReference>
<evidence type="ECO:0000256" key="12">
    <source>
        <dbReference type="HAMAP-Rule" id="MF_00418"/>
    </source>
</evidence>
<evidence type="ECO:0000256" key="11">
    <source>
        <dbReference type="ARBA" id="ARBA00047836"/>
    </source>
</evidence>
<comment type="catalytic activity">
    <reaction evidence="11 12">
        <text>L-aspartate 4-semialdehyde + pyruvate = (2S,4S)-4-hydroxy-2,3,4,5-tetrahydrodipicolinate + H2O + H(+)</text>
        <dbReference type="Rhea" id="RHEA:34171"/>
        <dbReference type="ChEBI" id="CHEBI:15361"/>
        <dbReference type="ChEBI" id="CHEBI:15377"/>
        <dbReference type="ChEBI" id="CHEBI:15378"/>
        <dbReference type="ChEBI" id="CHEBI:67139"/>
        <dbReference type="ChEBI" id="CHEBI:537519"/>
        <dbReference type="EC" id="4.3.3.7"/>
    </reaction>
</comment>
<evidence type="ECO:0000256" key="2">
    <source>
        <dbReference type="ARBA" id="ARBA00005120"/>
    </source>
</evidence>
<dbReference type="GO" id="GO:0019877">
    <property type="term" value="P:diaminopimelate biosynthetic process"/>
    <property type="evidence" value="ECO:0007669"/>
    <property type="project" value="UniProtKB-UniRule"/>
</dbReference>
<comment type="pathway">
    <text evidence="2 12">Amino-acid biosynthesis; L-lysine biosynthesis via DAP pathway; (S)-tetrahydrodipicolinate from L-aspartate: step 3/4.</text>
</comment>